<evidence type="ECO:0000313" key="4">
    <source>
        <dbReference type="Proteomes" id="UP000815677"/>
    </source>
</evidence>
<evidence type="ECO:0000313" key="3">
    <source>
        <dbReference type="EMBL" id="GAT53392.1"/>
    </source>
</evidence>
<feature type="region of interest" description="Disordered" evidence="1">
    <location>
        <begin position="1"/>
        <end position="50"/>
    </location>
</feature>
<feature type="compositionally biased region" description="Low complexity" evidence="1">
    <location>
        <begin position="11"/>
        <end position="31"/>
    </location>
</feature>
<name>A0ABQ0LS71_MYCCL</name>
<dbReference type="PANTHER" id="PTHR12864">
    <property type="entry name" value="RAN BINDING PROTEIN 9-RELATED"/>
    <property type="match status" value="1"/>
</dbReference>
<sequence>MFSFLNHQGHPAAASTGSSRSRSSGAQSRSPRLPKYAPAAGQAHETSSATNADLEDYEAADLFCQQHPYALPARIYPPEYSTSGFGAEKWGLVPDWSTTWSSPDLAPALSSLQARGALSMAFSLGEAIADLDSQARKHQLQFLGFEDQEGARRAAFRNRGDACFTSNLPVLPGRYAAANKRGAYFEVTIRELLGDATVALGMQCLPYPPHRLPGWHRRSAALHLDDRRLYFEDSEGGTDYLNPHTLAPHVPQVQAGDTIGCGYEYKTSTSVGRMFFAFNGRQLPTAFPAIFDTVRWEGQETDVFAVVGVTNGPCAFEVNFGVREFVWNPVVQDQRRMWTVDGLFERMGDAPPGYE</sequence>
<dbReference type="InterPro" id="IPR013320">
    <property type="entry name" value="ConA-like_dom_sf"/>
</dbReference>
<evidence type="ECO:0000259" key="2">
    <source>
        <dbReference type="SMART" id="SM00449"/>
    </source>
</evidence>
<protein>
    <submittedName>
        <fullName evidence="3">Endosome protein</fullName>
    </submittedName>
</protein>
<evidence type="ECO:0000256" key="1">
    <source>
        <dbReference type="SAM" id="MobiDB-lite"/>
    </source>
</evidence>
<proteinExistence type="predicted"/>
<gene>
    <name evidence="3" type="ORF">MCHLO_10341</name>
</gene>
<reference evidence="3" key="1">
    <citation type="submission" date="2014-09" db="EMBL/GenBank/DDBJ databases">
        <title>Genome sequence of the luminous mushroom Mycena chlorophos for searching fungal bioluminescence genes.</title>
        <authorList>
            <person name="Tanaka Y."/>
            <person name="Kasuga D."/>
            <person name="Oba Y."/>
            <person name="Hase S."/>
            <person name="Sato K."/>
            <person name="Oba Y."/>
            <person name="Sakakibara Y."/>
        </authorList>
    </citation>
    <scope>NUCLEOTIDE SEQUENCE</scope>
</reference>
<dbReference type="Proteomes" id="UP000815677">
    <property type="component" value="Unassembled WGS sequence"/>
</dbReference>
<keyword evidence="4" id="KW-1185">Reference proteome</keyword>
<dbReference type="InterPro" id="IPR043136">
    <property type="entry name" value="B30.2/SPRY_sf"/>
</dbReference>
<dbReference type="SMART" id="SM00449">
    <property type="entry name" value="SPRY"/>
    <property type="match status" value="1"/>
</dbReference>
<dbReference type="SUPFAM" id="SSF49899">
    <property type="entry name" value="Concanavalin A-like lectins/glucanases"/>
    <property type="match status" value="1"/>
</dbReference>
<organism evidence="3 4">
    <name type="scientific">Mycena chlorophos</name>
    <name type="common">Agaric fungus</name>
    <name type="synonym">Agaricus chlorophos</name>
    <dbReference type="NCBI Taxonomy" id="658473"/>
    <lineage>
        <taxon>Eukaryota</taxon>
        <taxon>Fungi</taxon>
        <taxon>Dikarya</taxon>
        <taxon>Basidiomycota</taxon>
        <taxon>Agaricomycotina</taxon>
        <taxon>Agaricomycetes</taxon>
        <taxon>Agaricomycetidae</taxon>
        <taxon>Agaricales</taxon>
        <taxon>Marasmiineae</taxon>
        <taxon>Mycenaceae</taxon>
        <taxon>Mycena</taxon>
    </lineage>
</organism>
<dbReference type="Pfam" id="PF00622">
    <property type="entry name" value="SPRY"/>
    <property type="match status" value="1"/>
</dbReference>
<dbReference type="InterPro" id="IPR003877">
    <property type="entry name" value="SPRY_dom"/>
</dbReference>
<dbReference type="InterPro" id="IPR050618">
    <property type="entry name" value="Ubq-SigPath_Reg"/>
</dbReference>
<dbReference type="EMBL" id="DF848295">
    <property type="protein sequence ID" value="GAT53392.1"/>
    <property type="molecule type" value="Genomic_DNA"/>
</dbReference>
<accession>A0ABQ0LS71</accession>
<feature type="domain" description="SPRY" evidence="2">
    <location>
        <begin position="180"/>
        <end position="324"/>
    </location>
</feature>
<dbReference type="Gene3D" id="2.60.120.920">
    <property type="match status" value="1"/>
</dbReference>